<comment type="caution">
    <text evidence="3">The sequence shown here is derived from an EMBL/GenBank/DDBJ whole genome shotgun (WGS) entry which is preliminary data.</text>
</comment>
<dbReference type="EMBL" id="JAYGIM010000016">
    <property type="protein sequence ID" value="MEA5428868.1"/>
    <property type="molecule type" value="Genomic_DNA"/>
</dbReference>
<sequence length="372" mass="43257">MNFDLLTNTILETHTTLQQSAVKAINTHLTIRNWLIGFYIVEYEQKGEDRAKYGLKLLSSLASRLNHKSLSEGNLKVFRQFYFTYPQLGKFIAENLNHSNIFLSSIRQSVIGELKISETLSLSESTVVYPLVSPENLISKLSYTHLVQLFPIDNPIKRTFYEIEAIKGTWSVSELKRQIATLYFERSGMSLNPEKLSQLTFEKAEKTDNYELIKSPFVFEFLGLKSHEAILENDIEAALVENLQEFMLELGHEFCYEARQKRILIDDEYYFIDLVFYHRILKCHVLVELKADVFKPEFASQLNTYVAYYNNEVKRQDDNPTIGILLCTQKGKKLVEYALAGMDKNLFVTKYLVELPTEQQFIDFINQETKKL</sequence>
<dbReference type="Pfam" id="PF06250">
    <property type="entry name" value="YhcG_C"/>
    <property type="match status" value="1"/>
</dbReference>
<feature type="domain" description="YhcG PDDEXK nuclease" evidence="1">
    <location>
        <begin position="211"/>
        <end position="359"/>
    </location>
</feature>
<gene>
    <name evidence="3" type="ORF">VB798_19920</name>
</gene>
<dbReference type="Gene3D" id="3.40.1350.10">
    <property type="match status" value="1"/>
</dbReference>
<evidence type="ECO:0000313" key="4">
    <source>
        <dbReference type="Proteomes" id="UP001302222"/>
    </source>
</evidence>
<feature type="domain" description="YhcG N-terminal" evidence="2">
    <location>
        <begin position="16"/>
        <end position="88"/>
    </location>
</feature>
<keyword evidence="4" id="KW-1185">Reference proteome</keyword>
<dbReference type="PANTHER" id="PTHR30547">
    <property type="entry name" value="UNCHARACTERIZED PROTEIN YHCG-RELATED"/>
    <property type="match status" value="1"/>
</dbReference>
<protein>
    <submittedName>
        <fullName evidence="3">PDDEXK nuclease domain-containing protein</fullName>
    </submittedName>
</protein>
<feature type="domain" description="YhcG N-terminal" evidence="2">
    <location>
        <begin position="136"/>
        <end position="186"/>
    </location>
</feature>
<dbReference type="Pfam" id="PF17761">
    <property type="entry name" value="DUF1016_N"/>
    <property type="match status" value="2"/>
</dbReference>
<dbReference type="Proteomes" id="UP001302222">
    <property type="component" value="Unassembled WGS sequence"/>
</dbReference>
<dbReference type="InterPro" id="IPR011856">
    <property type="entry name" value="tRNA_endonuc-like_dom_sf"/>
</dbReference>
<accession>A0ABU5SNH7</accession>
<dbReference type="InterPro" id="IPR053148">
    <property type="entry name" value="PD-DEXK-like_domain"/>
</dbReference>
<dbReference type="RefSeq" id="WP_323689000.1">
    <property type="nucleotide sequence ID" value="NZ_JAYGIM010000016.1"/>
</dbReference>
<dbReference type="PANTHER" id="PTHR30547:SF5">
    <property type="entry name" value="NUCLEASE YHCG-RELATED"/>
    <property type="match status" value="1"/>
</dbReference>
<dbReference type="InterPro" id="IPR009362">
    <property type="entry name" value="YhcG_C"/>
</dbReference>
<reference evidence="3 4" key="1">
    <citation type="submission" date="2023-12" db="EMBL/GenBank/DDBJ databases">
        <title>Novel species of the genus Arcicella isolated from rivers.</title>
        <authorList>
            <person name="Lu H."/>
        </authorList>
    </citation>
    <scope>NUCLEOTIDE SEQUENCE [LARGE SCALE GENOMIC DNA]</scope>
    <source>
        <strain evidence="3 4">DC25W</strain>
    </source>
</reference>
<evidence type="ECO:0000259" key="2">
    <source>
        <dbReference type="Pfam" id="PF17761"/>
    </source>
</evidence>
<organism evidence="3 4">
    <name type="scientific">Arcicella lustrica</name>
    <dbReference type="NCBI Taxonomy" id="2984196"/>
    <lineage>
        <taxon>Bacteria</taxon>
        <taxon>Pseudomonadati</taxon>
        <taxon>Bacteroidota</taxon>
        <taxon>Cytophagia</taxon>
        <taxon>Cytophagales</taxon>
        <taxon>Flectobacillaceae</taxon>
        <taxon>Arcicella</taxon>
    </lineage>
</organism>
<evidence type="ECO:0000259" key="1">
    <source>
        <dbReference type="Pfam" id="PF06250"/>
    </source>
</evidence>
<dbReference type="InterPro" id="IPR041527">
    <property type="entry name" value="YhcG_N"/>
</dbReference>
<evidence type="ECO:0000313" key="3">
    <source>
        <dbReference type="EMBL" id="MEA5428868.1"/>
    </source>
</evidence>
<proteinExistence type="predicted"/>
<name>A0ABU5SNH7_9BACT</name>